<proteinExistence type="predicted"/>
<protein>
    <submittedName>
        <fullName evidence="1">Uncharacterized protein</fullName>
    </submittedName>
</protein>
<dbReference type="EMBL" id="PSQE01000004">
    <property type="protein sequence ID" value="RHN64209.1"/>
    <property type="molecule type" value="Genomic_DNA"/>
</dbReference>
<name>A0A396IF49_MEDTR</name>
<sequence length="157" mass="17279">MAGVGMIIPQSDQDLILGLSLPVMGRMTGPLVPRMTEVPLVPRMAEGLLAPRMMEGPLVPRTTEGPLMPRTMEGLLVPRTTEGPLVSRTREGPPVPRRMAEVQLMRRIWCLADLQAPGVMIAVLQGLVHGHTVHADFLPSMRGSVVLKLVFPMTYWR</sequence>
<organism evidence="1 2">
    <name type="scientific">Medicago truncatula</name>
    <name type="common">Barrel medic</name>
    <name type="synonym">Medicago tribuloides</name>
    <dbReference type="NCBI Taxonomy" id="3880"/>
    <lineage>
        <taxon>Eukaryota</taxon>
        <taxon>Viridiplantae</taxon>
        <taxon>Streptophyta</taxon>
        <taxon>Embryophyta</taxon>
        <taxon>Tracheophyta</taxon>
        <taxon>Spermatophyta</taxon>
        <taxon>Magnoliopsida</taxon>
        <taxon>eudicotyledons</taxon>
        <taxon>Gunneridae</taxon>
        <taxon>Pentapetalae</taxon>
        <taxon>rosids</taxon>
        <taxon>fabids</taxon>
        <taxon>Fabales</taxon>
        <taxon>Fabaceae</taxon>
        <taxon>Papilionoideae</taxon>
        <taxon>50 kb inversion clade</taxon>
        <taxon>NPAAA clade</taxon>
        <taxon>Hologalegina</taxon>
        <taxon>IRL clade</taxon>
        <taxon>Trifolieae</taxon>
        <taxon>Medicago</taxon>
    </lineage>
</organism>
<gene>
    <name evidence="1" type="ORF">MtrunA17_Chr4g0066601</name>
</gene>
<comment type="caution">
    <text evidence="1">The sequence shown here is derived from an EMBL/GenBank/DDBJ whole genome shotgun (WGS) entry which is preliminary data.</text>
</comment>
<evidence type="ECO:0000313" key="1">
    <source>
        <dbReference type="EMBL" id="RHN64209.1"/>
    </source>
</evidence>
<reference evidence="2" key="1">
    <citation type="journal article" date="2018" name="Nat. Plants">
        <title>Whole-genome landscape of Medicago truncatula symbiotic genes.</title>
        <authorList>
            <person name="Pecrix Y."/>
            <person name="Staton S.E."/>
            <person name="Sallet E."/>
            <person name="Lelandais-Briere C."/>
            <person name="Moreau S."/>
            <person name="Carrere S."/>
            <person name="Blein T."/>
            <person name="Jardinaud M.F."/>
            <person name="Latrasse D."/>
            <person name="Zouine M."/>
            <person name="Zahm M."/>
            <person name="Kreplak J."/>
            <person name="Mayjonade B."/>
            <person name="Satge C."/>
            <person name="Perez M."/>
            <person name="Cauet S."/>
            <person name="Marande W."/>
            <person name="Chantry-Darmon C."/>
            <person name="Lopez-Roques C."/>
            <person name="Bouchez O."/>
            <person name="Berard A."/>
            <person name="Debelle F."/>
            <person name="Munos S."/>
            <person name="Bendahmane A."/>
            <person name="Berges H."/>
            <person name="Niebel A."/>
            <person name="Buitink J."/>
            <person name="Frugier F."/>
            <person name="Benhamed M."/>
            <person name="Crespi M."/>
            <person name="Gouzy J."/>
            <person name="Gamas P."/>
        </authorList>
    </citation>
    <scope>NUCLEOTIDE SEQUENCE [LARGE SCALE GENOMIC DNA]</scope>
    <source>
        <strain evidence="2">cv. Jemalong A17</strain>
    </source>
</reference>
<dbReference type="AlphaFoldDB" id="A0A396IF49"/>
<accession>A0A396IF49</accession>
<dbReference type="Proteomes" id="UP000265566">
    <property type="component" value="Chromosome 4"/>
</dbReference>
<dbReference type="Gramene" id="rna26998">
    <property type="protein sequence ID" value="RHN64209.1"/>
    <property type="gene ID" value="gene26998"/>
</dbReference>
<evidence type="ECO:0000313" key="2">
    <source>
        <dbReference type="Proteomes" id="UP000265566"/>
    </source>
</evidence>